<protein>
    <submittedName>
        <fullName evidence="2">Uncharacterized protein</fullName>
    </submittedName>
</protein>
<keyword evidence="1" id="KW-0812">Transmembrane</keyword>
<keyword evidence="1" id="KW-1133">Transmembrane helix</keyword>
<dbReference type="AlphaFoldDB" id="Q8RF54"/>
<dbReference type="EMBL" id="AE009951">
    <property type="protein sequence ID" value="AAL95060.1"/>
    <property type="molecule type" value="Genomic_DNA"/>
</dbReference>
<name>Q8RF54_FUSNN</name>
<dbReference type="STRING" id="190304.FN0864"/>
<reference evidence="2" key="1">
    <citation type="journal article" date="2002" name="J. Bacteriol.">
        <title>Genome sequence and analysis of the oral bacterium Fusobacterium nucleatum strain ATCC 25586.</title>
        <authorList>
            <person name="Kapatral V."/>
            <person name="Anderson I."/>
            <person name="Ivanova N."/>
            <person name="Reznik G."/>
            <person name="Los T."/>
            <person name="Lykidis A."/>
            <person name="Bhattacharyya A."/>
            <person name="Bartman A."/>
            <person name="Gardner W."/>
            <person name="Grechkin G."/>
            <person name="Zhu L."/>
            <person name="Vasieva O."/>
            <person name="Chu L."/>
            <person name="Kogan Y."/>
            <person name="Chaga O."/>
            <person name="Goltsman E."/>
            <person name="Bernal A."/>
            <person name="Larsen N."/>
            <person name="D'Souza M."/>
            <person name="Walunas T."/>
            <person name="Pusch G."/>
            <person name="Haselkorn R."/>
            <person name="Fonstein M."/>
            <person name="Kyrpides N."/>
            <person name="Overbeek R."/>
        </authorList>
    </citation>
    <scope>NUCLEOTIDE SEQUENCE [LARGE SCALE GENOMIC DNA]</scope>
    <source>
        <strain evidence="2">ATCC 25586</strain>
    </source>
</reference>
<organism evidence="2">
    <name type="scientific">Fusobacterium nucleatum subsp. nucleatum (strain ATCC 25586 / DSM 15643 / BCRC 10681 / CIP 101130 / JCM 8532 / KCTC 2640 / LMG 13131 / VPI 4355)</name>
    <dbReference type="NCBI Taxonomy" id="190304"/>
    <lineage>
        <taxon>Bacteria</taxon>
        <taxon>Fusobacteriati</taxon>
        <taxon>Fusobacteriota</taxon>
        <taxon>Fusobacteriia</taxon>
        <taxon>Fusobacteriales</taxon>
        <taxon>Fusobacteriaceae</taxon>
        <taxon>Fusobacterium</taxon>
    </lineage>
</organism>
<dbReference type="PaxDb" id="190304-FN0864"/>
<dbReference type="InParanoid" id="Q8RF54"/>
<feature type="transmembrane region" description="Helical" evidence="1">
    <location>
        <begin position="34"/>
        <end position="52"/>
    </location>
</feature>
<feature type="transmembrane region" description="Helical" evidence="1">
    <location>
        <begin position="6"/>
        <end position="22"/>
    </location>
</feature>
<dbReference type="HOGENOM" id="CLU_2142265_0_0_0"/>
<accession>Q8RF54</accession>
<dbReference type="BioCyc" id="FNUC190304:G1FZS-1447-MONOMER"/>
<dbReference type="PATRIC" id="fig|190304.8.peg.1425"/>
<proteinExistence type="predicted"/>
<gene>
    <name evidence="2" type="ordered locus">FN0864</name>
</gene>
<evidence type="ECO:0000256" key="1">
    <source>
        <dbReference type="SAM" id="Phobius"/>
    </source>
</evidence>
<keyword evidence="1" id="KW-0472">Membrane</keyword>
<evidence type="ECO:0000313" key="2">
    <source>
        <dbReference type="EMBL" id="AAL95060.1"/>
    </source>
</evidence>
<dbReference type="KEGG" id="fnu:FN0864"/>
<dbReference type="EnsemblBacteria" id="AAL95060">
    <property type="protein sequence ID" value="AAL95060"/>
    <property type="gene ID" value="FN0864"/>
</dbReference>
<sequence>MIFILWGGGVEYIQIIICLFYYRIKRGESFNMKLKSTSCLLIILAFIIFIGTNEDSYAKGKKKKAKMQIEMEEYGDVGLITALQSLKQILKRNSNGLMIKQKKKFYKELWKR</sequence>